<dbReference type="AlphaFoldDB" id="A0A9P4MC59"/>
<comment type="caution">
    <text evidence="1">The sequence shown here is derived from an EMBL/GenBank/DDBJ whole genome shotgun (WGS) entry which is preliminary data.</text>
</comment>
<dbReference type="Proteomes" id="UP000799772">
    <property type="component" value="Unassembled WGS sequence"/>
</dbReference>
<reference evidence="1" key="1">
    <citation type="journal article" date="2020" name="Stud. Mycol.">
        <title>101 Dothideomycetes genomes: a test case for predicting lifestyles and emergence of pathogens.</title>
        <authorList>
            <person name="Haridas S."/>
            <person name="Albert R."/>
            <person name="Binder M."/>
            <person name="Bloem J."/>
            <person name="Labutti K."/>
            <person name="Salamov A."/>
            <person name="Andreopoulos B."/>
            <person name="Baker S."/>
            <person name="Barry K."/>
            <person name="Bills G."/>
            <person name="Bluhm B."/>
            <person name="Cannon C."/>
            <person name="Castanera R."/>
            <person name="Culley D."/>
            <person name="Daum C."/>
            <person name="Ezra D."/>
            <person name="Gonzalez J."/>
            <person name="Henrissat B."/>
            <person name="Kuo A."/>
            <person name="Liang C."/>
            <person name="Lipzen A."/>
            <person name="Lutzoni F."/>
            <person name="Magnuson J."/>
            <person name="Mondo S."/>
            <person name="Nolan M."/>
            <person name="Ohm R."/>
            <person name="Pangilinan J."/>
            <person name="Park H.-J."/>
            <person name="Ramirez L."/>
            <person name="Alfaro M."/>
            <person name="Sun H."/>
            <person name="Tritt A."/>
            <person name="Yoshinaga Y."/>
            <person name="Zwiers L.-H."/>
            <person name="Turgeon B."/>
            <person name="Goodwin S."/>
            <person name="Spatafora J."/>
            <person name="Crous P."/>
            <person name="Grigoriev I."/>
        </authorList>
    </citation>
    <scope>NUCLEOTIDE SEQUENCE</scope>
    <source>
        <strain evidence="1">CBS 133067</strain>
    </source>
</reference>
<sequence length="239" mass="26547">MSCERYPLTRMIEPIKSPFGLEEEVDLPNRYSGRLRCGVVTQEKQVQGYSHVDEEKAEPYPNLASTFDFQLFVRGRPPDIPSKGERPLLRQLVATEAHRKKQIRSKYQAVGRRVKEVTRSVFVTGFLKPSALLRAKPGTRGNLQWSCIGGASKLIGGCGGRRRKLLDETGAESLVSGLRAVGASDEDKVSLDKLVAARRSAYAFQLVNVPFLACRFGGTHLIISFGALGRPRYVGTYYL</sequence>
<proteinExistence type="predicted"/>
<name>A0A9P4MC59_9PEZI</name>
<protein>
    <submittedName>
        <fullName evidence="1">Uncharacterized protein</fullName>
    </submittedName>
</protein>
<evidence type="ECO:0000313" key="1">
    <source>
        <dbReference type="EMBL" id="KAF2102102.1"/>
    </source>
</evidence>
<dbReference type="EMBL" id="ML978123">
    <property type="protein sequence ID" value="KAF2102102.1"/>
    <property type="molecule type" value="Genomic_DNA"/>
</dbReference>
<gene>
    <name evidence="1" type="ORF">NA57DRAFT_54031</name>
</gene>
<keyword evidence="2" id="KW-1185">Reference proteome</keyword>
<accession>A0A9P4MC59</accession>
<evidence type="ECO:0000313" key="2">
    <source>
        <dbReference type="Proteomes" id="UP000799772"/>
    </source>
</evidence>
<organism evidence="1 2">
    <name type="scientific">Rhizodiscina lignyota</name>
    <dbReference type="NCBI Taxonomy" id="1504668"/>
    <lineage>
        <taxon>Eukaryota</taxon>
        <taxon>Fungi</taxon>
        <taxon>Dikarya</taxon>
        <taxon>Ascomycota</taxon>
        <taxon>Pezizomycotina</taxon>
        <taxon>Dothideomycetes</taxon>
        <taxon>Pleosporomycetidae</taxon>
        <taxon>Aulographales</taxon>
        <taxon>Rhizodiscinaceae</taxon>
        <taxon>Rhizodiscina</taxon>
    </lineage>
</organism>